<dbReference type="AlphaFoldDB" id="A0A8T2KNZ7"/>
<evidence type="ECO:0000256" key="1">
    <source>
        <dbReference type="ARBA" id="ARBA00022679"/>
    </source>
</evidence>
<dbReference type="Pfam" id="PF00632">
    <property type="entry name" value="HECT"/>
    <property type="match status" value="1"/>
</dbReference>
<dbReference type="PROSITE" id="PS50237">
    <property type="entry name" value="HECT"/>
    <property type="match status" value="1"/>
</dbReference>
<dbReference type="EMBL" id="JAICCE010000022">
    <property type="protein sequence ID" value="KAG9261390.1"/>
    <property type="molecule type" value="Genomic_DNA"/>
</dbReference>
<dbReference type="Proteomes" id="UP000752171">
    <property type="component" value="Unassembled WGS sequence"/>
</dbReference>
<keyword evidence="1" id="KW-0808">Transferase</keyword>
<evidence type="ECO:0000313" key="6">
    <source>
        <dbReference type="Proteomes" id="UP000752171"/>
    </source>
</evidence>
<organism evidence="5 6">
    <name type="scientific">Astyanax mexicanus</name>
    <name type="common">Blind cave fish</name>
    <name type="synonym">Astyanax fasciatus mexicanus</name>
    <dbReference type="NCBI Taxonomy" id="7994"/>
    <lineage>
        <taxon>Eukaryota</taxon>
        <taxon>Metazoa</taxon>
        <taxon>Chordata</taxon>
        <taxon>Craniata</taxon>
        <taxon>Vertebrata</taxon>
        <taxon>Euteleostomi</taxon>
        <taxon>Actinopterygii</taxon>
        <taxon>Neopterygii</taxon>
        <taxon>Teleostei</taxon>
        <taxon>Ostariophysi</taxon>
        <taxon>Characiformes</taxon>
        <taxon>Characoidei</taxon>
        <taxon>Acestrorhamphidae</taxon>
        <taxon>Acestrorhamphinae</taxon>
        <taxon>Astyanax</taxon>
    </lineage>
</organism>
<sequence>MLCLLVKINSAEGAIDDGGPTREYLRLLRKAIHDSNIFEGREGERQLSLDTQALQNKLYMWVGKMVAVCVIHGGVGPHFFSERLFLQICGKQTTPATVDEVGDHTFREQLIKIQQAATVQEANFAIGEAADSMRILGSLKYVSSIEQRDALVQSAAEYFLNGRLATALDQFRDGLKTLGLLDELRDNPDVFYSMFVADDPPLLAKDLSSLFKVDFSVQRSNDRKKENTTICYWRDWMIDTEAFCYSWRVQSTHNGECFRVCLRSLKSSSPWIWSTTTN</sequence>
<evidence type="ECO:0000259" key="4">
    <source>
        <dbReference type="PROSITE" id="PS50237"/>
    </source>
</evidence>
<comment type="caution">
    <text evidence="3">Lacks conserved residue(s) required for the propagation of feature annotation.</text>
</comment>
<protein>
    <submittedName>
        <fullName evidence="5">G2/M phase-specific E3 ubiquitin-protein ligase-like isoform X1</fullName>
    </submittedName>
</protein>
<keyword evidence="2 3" id="KW-0833">Ubl conjugation pathway</keyword>
<dbReference type="Gene3D" id="3.90.1750.10">
    <property type="entry name" value="Hect, E3 ligase catalytic domains"/>
    <property type="match status" value="1"/>
</dbReference>
<comment type="caution">
    <text evidence="5">The sequence shown here is derived from an EMBL/GenBank/DDBJ whole genome shotgun (WGS) entry which is preliminary data.</text>
</comment>
<reference evidence="5 6" key="1">
    <citation type="submission" date="2021-07" db="EMBL/GenBank/DDBJ databases">
        <authorList>
            <person name="Imarazene B."/>
            <person name="Zahm M."/>
            <person name="Klopp C."/>
            <person name="Cabau C."/>
            <person name="Beille S."/>
            <person name="Jouanno E."/>
            <person name="Castinel A."/>
            <person name="Lluch J."/>
            <person name="Gil L."/>
            <person name="Kuchtly C."/>
            <person name="Lopez Roques C."/>
            <person name="Donnadieu C."/>
            <person name="Parrinello H."/>
            <person name="Journot L."/>
            <person name="Du K."/>
            <person name="Schartl M."/>
            <person name="Retaux S."/>
            <person name="Guiguen Y."/>
        </authorList>
    </citation>
    <scope>NUCLEOTIDE SEQUENCE [LARGE SCALE GENOMIC DNA]</scope>
    <source>
        <strain evidence="5">Pach_M1</strain>
        <tissue evidence="5">Testis</tissue>
    </source>
</reference>
<dbReference type="GO" id="GO:0004842">
    <property type="term" value="F:ubiquitin-protein transferase activity"/>
    <property type="evidence" value="ECO:0007669"/>
    <property type="project" value="InterPro"/>
</dbReference>
<feature type="domain" description="HECT" evidence="4">
    <location>
        <begin position="1"/>
        <end position="269"/>
    </location>
</feature>
<proteinExistence type="predicted"/>
<accession>A0A8T2KNZ7</accession>
<evidence type="ECO:0000256" key="3">
    <source>
        <dbReference type="PROSITE-ProRule" id="PRU00104"/>
    </source>
</evidence>
<dbReference type="InterPro" id="IPR035983">
    <property type="entry name" value="Hect_E3_ubiquitin_ligase"/>
</dbReference>
<name>A0A8T2KNZ7_ASTMX</name>
<dbReference type="SUPFAM" id="SSF56204">
    <property type="entry name" value="Hect, E3 ligase catalytic domain"/>
    <property type="match status" value="1"/>
</dbReference>
<evidence type="ECO:0000256" key="2">
    <source>
        <dbReference type="ARBA" id="ARBA00022786"/>
    </source>
</evidence>
<dbReference type="OrthoDB" id="512616at2759"/>
<evidence type="ECO:0000313" key="5">
    <source>
        <dbReference type="EMBL" id="KAG9261390.1"/>
    </source>
</evidence>
<dbReference type="InterPro" id="IPR000569">
    <property type="entry name" value="HECT_dom"/>
</dbReference>
<gene>
    <name evidence="5" type="primary">G2E3</name>
    <name evidence="5" type="ORF">AMEX_G24918</name>
</gene>